<dbReference type="Gene3D" id="3.40.50.300">
    <property type="entry name" value="P-loop containing nucleotide triphosphate hydrolases"/>
    <property type="match status" value="1"/>
</dbReference>
<accession>A0A381PJ52</accession>
<name>A0A381PJ52_9ZZZZ</name>
<gene>
    <name evidence="1" type="ORF">METZ01_LOCUS19041</name>
</gene>
<evidence type="ECO:0000313" key="1">
    <source>
        <dbReference type="EMBL" id="SUZ66187.1"/>
    </source>
</evidence>
<dbReference type="PANTHER" id="PTHR36978:SF4">
    <property type="entry name" value="P-LOOP CONTAINING NUCLEOSIDE TRIPHOSPHATE HYDROLASE PROTEIN"/>
    <property type="match status" value="1"/>
</dbReference>
<proteinExistence type="predicted"/>
<reference evidence="1" key="1">
    <citation type="submission" date="2018-05" db="EMBL/GenBank/DDBJ databases">
        <authorList>
            <person name="Lanie J.A."/>
            <person name="Ng W.-L."/>
            <person name="Kazmierczak K.M."/>
            <person name="Andrzejewski T.M."/>
            <person name="Davidsen T.M."/>
            <person name="Wayne K.J."/>
            <person name="Tettelin H."/>
            <person name="Glass J.I."/>
            <person name="Rusch D."/>
            <person name="Podicherti R."/>
            <person name="Tsui H.-C.T."/>
            <person name="Winkler M.E."/>
        </authorList>
    </citation>
    <scope>NUCLEOTIDE SEQUENCE</scope>
</reference>
<feature type="non-terminal residue" evidence="1">
    <location>
        <position position="207"/>
    </location>
</feature>
<dbReference type="SUPFAM" id="SSF52540">
    <property type="entry name" value="P-loop containing nucleoside triphosphate hydrolases"/>
    <property type="match status" value="1"/>
</dbReference>
<dbReference type="InterPro" id="IPR027417">
    <property type="entry name" value="P-loop_NTPase"/>
</dbReference>
<sequence length="207" mass="23654">MALDIIGVGYGRTGTLSLKQALETIGYAACYHMSEVVGHPEHSALWINAWRGEDPWEVIFQGYRATVDWPSVAFWPRLMNYYPKAKLILTTRDAESWYRSASNTIFKAMQEGMHADEPTRRERIEMAKVIIVDGTFGGDLDDKVAVLAAYQQNIDRIYQEVPKDRLIVFDPAEGWEPLCEALGEPIPKIPYPRVNTTEEFEQRWRGG</sequence>
<feature type="non-terminal residue" evidence="1">
    <location>
        <position position="1"/>
    </location>
</feature>
<dbReference type="InterPro" id="IPR040632">
    <property type="entry name" value="Sulfotransfer_4"/>
</dbReference>
<dbReference type="PANTHER" id="PTHR36978">
    <property type="entry name" value="P-LOOP CONTAINING NUCLEOTIDE TRIPHOSPHATE HYDROLASE"/>
    <property type="match status" value="1"/>
</dbReference>
<organism evidence="1">
    <name type="scientific">marine metagenome</name>
    <dbReference type="NCBI Taxonomy" id="408172"/>
    <lineage>
        <taxon>unclassified sequences</taxon>
        <taxon>metagenomes</taxon>
        <taxon>ecological metagenomes</taxon>
    </lineage>
</organism>
<dbReference type="AlphaFoldDB" id="A0A381PJ52"/>
<dbReference type="EMBL" id="UINC01000978">
    <property type="protein sequence ID" value="SUZ66187.1"/>
    <property type="molecule type" value="Genomic_DNA"/>
</dbReference>
<protein>
    <recommendedName>
        <fullName evidence="2">Sulfotransferase family protein</fullName>
    </recommendedName>
</protein>
<dbReference type="Pfam" id="PF17784">
    <property type="entry name" value="Sulfotransfer_4"/>
    <property type="match status" value="1"/>
</dbReference>
<evidence type="ECO:0008006" key="2">
    <source>
        <dbReference type="Google" id="ProtNLM"/>
    </source>
</evidence>